<evidence type="ECO:0000313" key="1">
    <source>
        <dbReference type="EMBL" id="KRM74433.1"/>
    </source>
</evidence>
<evidence type="ECO:0000313" key="2">
    <source>
        <dbReference type="Proteomes" id="UP000051845"/>
    </source>
</evidence>
<dbReference type="AlphaFoldDB" id="A0A0R2B4W2"/>
<sequence>MFFLYFLTNIPATFSFFDNEILSKCAKIDMDSIILLLGGTSYATSSTSLAD</sequence>
<gene>
    <name evidence="1" type="ORF">FC82_GL000193</name>
</gene>
<name>A0A0R2B4W2_SECCO</name>
<proteinExistence type="predicted"/>
<organism evidence="1 2">
    <name type="scientific">Secundilactobacillus collinoides DSM 20515 = JCM 1123</name>
    <dbReference type="NCBI Taxonomy" id="1423733"/>
    <lineage>
        <taxon>Bacteria</taxon>
        <taxon>Bacillati</taxon>
        <taxon>Bacillota</taxon>
        <taxon>Bacilli</taxon>
        <taxon>Lactobacillales</taxon>
        <taxon>Lactobacillaceae</taxon>
        <taxon>Secundilactobacillus</taxon>
    </lineage>
</organism>
<dbReference type="EMBL" id="AYYR01000082">
    <property type="protein sequence ID" value="KRM74433.1"/>
    <property type="molecule type" value="Genomic_DNA"/>
</dbReference>
<dbReference type="Proteomes" id="UP000051845">
    <property type="component" value="Unassembled WGS sequence"/>
</dbReference>
<comment type="caution">
    <text evidence="1">The sequence shown here is derived from an EMBL/GenBank/DDBJ whole genome shotgun (WGS) entry which is preliminary data.</text>
</comment>
<accession>A0A0R2B4W2</accession>
<reference evidence="1 2" key="1">
    <citation type="journal article" date="2015" name="Genome Announc.">
        <title>Expanding the biotechnology potential of lactobacilli through comparative genomics of 213 strains and associated genera.</title>
        <authorList>
            <person name="Sun Z."/>
            <person name="Harris H.M."/>
            <person name="McCann A."/>
            <person name="Guo C."/>
            <person name="Argimon S."/>
            <person name="Zhang W."/>
            <person name="Yang X."/>
            <person name="Jeffery I.B."/>
            <person name="Cooney J.C."/>
            <person name="Kagawa T.F."/>
            <person name="Liu W."/>
            <person name="Song Y."/>
            <person name="Salvetti E."/>
            <person name="Wrobel A."/>
            <person name="Rasinkangas P."/>
            <person name="Parkhill J."/>
            <person name="Rea M.C."/>
            <person name="O'Sullivan O."/>
            <person name="Ritari J."/>
            <person name="Douillard F.P."/>
            <person name="Paul Ross R."/>
            <person name="Yang R."/>
            <person name="Briner A.E."/>
            <person name="Felis G.E."/>
            <person name="de Vos W.M."/>
            <person name="Barrangou R."/>
            <person name="Klaenhammer T.R."/>
            <person name="Caufield P.W."/>
            <person name="Cui Y."/>
            <person name="Zhang H."/>
            <person name="O'Toole P.W."/>
        </authorList>
    </citation>
    <scope>NUCLEOTIDE SEQUENCE [LARGE SCALE GENOMIC DNA]</scope>
    <source>
        <strain evidence="1 2">DSM 20515</strain>
    </source>
</reference>
<dbReference type="PATRIC" id="fig|1423733.4.peg.212"/>
<protein>
    <submittedName>
        <fullName evidence="1">Uncharacterized protein</fullName>
    </submittedName>
</protein>